<feature type="active site" description="Proton acceptor" evidence="8">
    <location>
        <position position="224"/>
    </location>
</feature>
<proteinExistence type="inferred from homology"/>
<dbReference type="EMBL" id="CP107020">
    <property type="protein sequence ID" value="UYG15546.1"/>
    <property type="molecule type" value="Genomic_DNA"/>
</dbReference>
<dbReference type="NCBIfam" id="TIGR00652">
    <property type="entry name" value="DapF"/>
    <property type="match status" value="1"/>
</dbReference>
<feature type="binding site" evidence="8">
    <location>
        <begin position="215"/>
        <end position="216"/>
    </location>
    <ligand>
        <name>substrate</name>
    </ligand>
</feature>
<dbReference type="RefSeq" id="WP_263592760.1">
    <property type="nucleotide sequence ID" value="NZ_CP107020.1"/>
</dbReference>
<dbReference type="HAMAP" id="MF_00197">
    <property type="entry name" value="DAP_epimerase"/>
    <property type="match status" value="1"/>
</dbReference>
<feature type="binding site" evidence="8">
    <location>
        <position position="164"/>
    </location>
    <ligand>
        <name>substrate</name>
    </ligand>
</feature>
<evidence type="ECO:0000256" key="7">
    <source>
        <dbReference type="ARBA" id="ARBA00051712"/>
    </source>
</evidence>
<keyword evidence="11" id="KW-1185">Reference proteome</keyword>
<feature type="binding site" evidence="8">
    <location>
        <begin position="86"/>
        <end position="87"/>
    </location>
    <ligand>
        <name>substrate</name>
    </ligand>
</feature>
<dbReference type="InterPro" id="IPR001653">
    <property type="entry name" value="DAP_epimerase_DapF"/>
</dbReference>
<comment type="pathway">
    <text evidence="1 8">Amino-acid biosynthesis; L-lysine biosynthesis via DAP pathway; DL-2,6-diaminopimelate from LL-2,6-diaminopimelate: step 1/1.</text>
</comment>
<evidence type="ECO:0000256" key="3">
    <source>
        <dbReference type="ARBA" id="ARBA00013080"/>
    </source>
</evidence>
<evidence type="ECO:0000256" key="1">
    <source>
        <dbReference type="ARBA" id="ARBA00005196"/>
    </source>
</evidence>
<feature type="site" description="Could be important to modulate the pK values of the two catalytic cysteine residues" evidence="8">
    <location>
        <position position="166"/>
    </location>
</feature>
<feature type="active site" evidence="9">
    <location>
        <position position="85"/>
    </location>
</feature>
<sequence length="282" mass="29761">MTTVPLRFVKGHGARNDFVLLLDPDGRTALTAERAARLAERTAGLGADGVIRVVRTAAAGVDAPAAAPEWFMDYRNADGSIAEMCGNGTRVFAACLDREGLVHGDAFSIWTRAGERRIEILERPAHDSRWQIRTGMGRSTVPGTRRTVRVAGRDLEALDVDMGNPHAVAMLPEDLRLEDLDLTVAPPLDPPAPHGANVELVVPRGERHVAMRVHERGSGETLACGTGACAVAVAAALHAGDGSRAPWRVDLPGGMLTVGWTAEGEVTLAGPAELVAEGALLV</sequence>
<dbReference type="SUPFAM" id="SSF54506">
    <property type="entry name" value="Diaminopimelate epimerase-like"/>
    <property type="match status" value="2"/>
</dbReference>
<keyword evidence="6 8" id="KW-0413">Isomerase</keyword>
<evidence type="ECO:0000313" key="11">
    <source>
        <dbReference type="Proteomes" id="UP001164305"/>
    </source>
</evidence>
<feature type="binding site" evidence="8">
    <location>
        <begin position="225"/>
        <end position="226"/>
    </location>
    <ligand>
        <name>substrate</name>
    </ligand>
</feature>
<dbReference type="Gene3D" id="3.10.310.10">
    <property type="entry name" value="Diaminopimelate Epimerase, Chain A, domain 1"/>
    <property type="match status" value="2"/>
</dbReference>
<evidence type="ECO:0000313" key="10">
    <source>
        <dbReference type="EMBL" id="UYG15546.1"/>
    </source>
</evidence>
<evidence type="ECO:0000256" key="8">
    <source>
        <dbReference type="HAMAP-Rule" id="MF_00197"/>
    </source>
</evidence>
<comment type="catalytic activity">
    <reaction evidence="7 8">
        <text>(2S,6S)-2,6-diaminopimelate = meso-2,6-diaminopimelate</text>
        <dbReference type="Rhea" id="RHEA:15393"/>
        <dbReference type="ChEBI" id="CHEBI:57609"/>
        <dbReference type="ChEBI" id="CHEBI:57791"/>
        <dbReference type="EC" id="5.1.1.7"/>
    </reaction>
</comment>
<dbReference type="GO" id="GO:0008837">
    <property type="term" value="F:diaminopimelate epimerase activity"/>
    <property type="evidence" value="ECO:0007669"/>
    <property type="project" value="UniProtKB-EC"/>
</dbReference>
<dbReference type="Proteomes" id="UP001164305">
    <property type="component" value="Chromosome"/>
</dbReference>
<evidence type="ECO:0000256" key="4">
    <source>
        <dbReference type="ARBA" id="ARBA00022605"/>
    </source>
</evidence>
<feature type="active site" description="Proton donor" evidence="8">
    <location>
        <position position="85"/>
    </location>
</feature>
<dbReference type="PANTHER" id="PTHR31689">
    <property type="entry name" value="DIAMINOPIMELATE EPIMERASE, CHLOROPLASTIC"/>
    <property type="match status" value="1"/>
</dbReference>
<comment type="similarity">
    <text evidence="2 8">Belongs to the diaminopimelate epimerase family.</text>
</comment>
<dbReference type="PROSITE" id="PS01326">
    <property type="entry name" value="DAP_EPIMERASE"/>
    <property type="match status" value="1"/>
</dbReference>
<organism evidence="10 11">
    <name type="scientific">Brachybacterium huguangmaarense</name>
    <dbReference type="NCBI Taxonomy" id="1652028"/>
    <lineage>
        <taxon>Bacteria</taxon>
        <taxon>Bacillati</taxon>
        <taxon>Actinomycetota</taxon>
        <taxon>Actinomycetes</taxon>
        <taxon>Micrococcales</taxon>
        <taxon>Dermabacteraceae</taxon>
        <taxon>Brachybacterium</taxon>
    </lineage>
</organism>
<feature type="site" description="Could be important to modulate the pK values of the two catalytic cysteine residues" evidence="8">
    <location>
        <position position="215"/>
    </location>
</feature>
<evidence type="ECO:0000256" key="9">
    <source>
        <dbReference type="PROSITE-ProRule" id="PRU10125"/>
    </source>
</evidence>
<accession>A0ABY6FX93</accession>
<comment type="caution">
    <text evidence="8">Lacks conserved residue(s) required for the propagation of feature annotation.</text>
</comment>
<evidence type="ECO:0000256" key="6">
    <source>
        <dbReference type="ARBA" id="ARBA00023235"/>
    </source>
</evidence>
<keyword evidence="8" id="KW-0963">Cytoplasm</keyword>
<keyword evidence="5 8" id="KW-0457">Lysine biosynthesis</keyword>
<dbReference type="PANTHER" id="PTHR31689:SF0">
    <property type="entry name" value="DIAMINOPIMELATE EPIMERASE"/>
    <property type="match status" value="1"/>
</dbReference>
<reference evidence="10" key="1">
    <citation type="submission" date="2022-10" db="EMBL/GenBank/DDBJ databases">
        <title>Whole-Genome Sequencing of Brachybacterium huguangmaarense BRM-3, Isolated from Betula schmidtii.</title>
        <authorList>
            <person name="Haam D."/>
        </authorList>
    </citation>
    <scope>NUCLEOTIDE SEQUENCE</scope>
    <source>
        <strain evidence="10">BRM-3</strain>
    </source>
</reference>
<comment type="subcellular location">
    <subcellularLocation>
        <location evidence="8">Cytoplasm</location>
    </subcellularLocation>
</comment>
<keyword evidence="4 8" id="KW-0028">Amino-acid biosynthesis</keyword>
<dbReference type="EC" id="5.1.1.7" evidence="3 8"/>
<feature type="binding site" evidence="8">
    <location>
        <position position="197"/>
    </location>
    <ligand>
        <name>substrate</name>
    </ligand>
</feature>
<dbReference type="InterPro" id="IPR018510">
    <property type="entry name" value="DAP_epimerase_AS"/>
</dbReference>
<evidence type="ECO:0000256" key="2">
    <source>
        <dbReference type="ARBA" id="ARBA00010219"/>
    </source>
</evidence>
<comment type="function">
    <text evidence="8">Catalyzes the stereoinversion of LL-2,6-diaminopimelate (L,L-DAP) to meso-diaminopimelate (meso-DAP), a precursor of L-lysine and an essential component of the bacterial peptidoglycan.</text>
</comment>
<feature type="binding site" evidence="8">
    <location>
        <position position="16"/>
    </location>
    <ligand>
        <name>substrate</name>
    </ligand>
</feature>
<gene>
    <name evidence="8 10" type="primary">dapF</name>
    <name evidence="10" type="ORF">BRM3_07750</name>
</gene>
<protein>
    <recommendedName>
        <fullName evidence="3 8">Diaminopimelate epimerase</fullName>
        <shortName evidence="8">DAP epimerase</shortName>
        <ecNumber evidence="3 8">5.1.1.7</ecNumber>
    </recommendedName>
    <alternativeName>
        <fullName evidence="8">PLP-independent amino acid racemase</fullName>
    </alternativeName>
</protein>
<comment type="subunit">
    <text evidence="8">Homodimer.</text>
</comment>
<evidence type="ECO:0000256" key="5">
    <source>
        <dbReference type="ARBA" id="ARBA00023154"/>
    </source>
</evidence>
<dbReference type="Pfam" id="PF01678">
    <property type="entry name" value="DAP_epimerase"/>
    <property type="match status" value="2"/>
</dbReference>
<name>A0ABY6FX93_9MICO</name>
<feature type="binding site" evidence="8">
    <location>
        <position position="76"/>
    </location>
    <ligand>
        <name>substrate</name>
    </ligand>
</feature>